<comment type="caution">
    <text evidence="6">The sequence shown here is derived from an EMBL/GenBank/DDBJ whole genome shotgun (WGS) entry which is preliminary data.</text>
</comment>
<sequence>MNGSRDERRLTGLHYKSRAPIEVRIDNGLITEIRPLPVQKAQELPYIAPGLTDLQVNGFQGIDFNRPGLSDADIEALVRALWAQGVTALCPTVITNDYERMRSALVAIHKACERSELVRQAVAGIHLEGPFISMEEGPVGAHPVEYVSAPDETLLQSFQEAAGGLIKLLTLSPEWSGAPAFIRQCVKKGLLVSIGHTAATSEQIQEAVQAGTTLSTHLGNATHQMLPRHPNYIWEQLAQDKLTASVIADGFHLPDSVLKIIFRVKRQKAILVSDSTVLAGMPPGAYESPVGGKVVLTEEGKLHIAGKPKVLAGSAQSLLWGVQHLLRQEIVPLPQAWDMASLYPNRLLKRPQKAGLQAGAPADLVLFRYNDPTLALLETYKAGECVWQG</sequence>
<dbReference type="EMBL" id="BAABHB010000002">
    <property type="protein sequence ID" value="GAA4399741.1"/>
    <property type="molecule type" value="Genomic_DNA"/>
</dbReference>
<dbReference type="PIRSF" id="PIRSF038994">
    <property type="entry name" value="NagA"/>
    <property type="match status" value="1"/>
</dbReference>
<evidence type="ECO:0000256" key="4">
    <source>
        <dbReference type="PIRNR" id="PIRNR038994"/>
    </source>
</evidence>
<dbReference type="Gene3D" id="3.20.20.140">
    <property type="entry name" value="Metal-dependent hydrolases"/>
    <property type="match status" value="1"/>
</dbReference>
<feature type="domain" description="Amidohydrolase-related" evidence="5">
    <location>
        <begin position="46"/>
        <end position="372"/>
    </location>
</feature>
<keyword evidence="2" id="KW-0479">Metal-binding</keyword>
<keyword evidence="4" id="KW-0119">Carbohydrate metabolism</keyword>
<dbReference type="InterPro" id="IPR032466">
    <property type="entry name" value="Metal_Hydrolase"/>
</dbReference>
<comment type="similarity">
    <text evidence="1 4">Belongs to the metallo-dependent hydrolases superfamily. NagA family.</text>
</comment>
<dbReference type="InterPro" id="IPR006680">
    <property type="entry name" value="Amidohydro-rel"/>
</dbReference>
<reference evidence="7" key="1">
    <citation type="journal article" date="2019" name="Int. J. Syst. Evol. Microbiol.">
        <title>The Global Catalogue of Microorganisms (GCM) 10K type strain sequencing project: providing services to taxonomists for standard genome sequencing and annotation.</title>
        <authorList>
            <consortium name="The Broad Institute Genomics Platform"/>
            <consortium name="The Broad Institute Genome Sequencing Center for Infectious Disease"/>
            <person name="Wu L."/>
            <person name="Ma J."/>
        </authorList>
    </citation>
    <scope>NUCLEOTIDE SEQUENCE [LARGE SCALE GENOMIC DNA]</scope>
    <source>
        <strain evidence="7">JCM 17925</strain>
    </source>
</reference>
<dbReference type="InterPro" id="IPR003764">
    <property type="entry name" value="GlcNAc_6-P_deAcase"/>
</dbReference>
<evidence type="ECO:0000256" key="3">
    <source>
        <dbReference type="ARBA" id="ARBA00022801"/>
    </source>
</evidence>
<evidence type="ECO:0000313" key="6">
    <source>
        <dbReference type="EMBL" id="GAA4399741.1"/>
    </source>
</evidence>
<name>A0ABP8K354_9BACT</name>
<evidence type="ECO:0000256" key="1">
    <source>
        <dbReference type="ARBA" id="ARBA00010716"/>
    </source>
</evidence>
<protein>
    <submittedName>
        <fullName evidence="6">N-acetylglucosamine-6-phosphate deacetylase</fullName>
    </submittedName>
</protein>
<evidence type="ECO:0000313" key="7">
    <source>
        <dbReference type="Proteomes" id="UP001500936"/>
    </source>
</evidence>
<dbReference type="PANTHER" id="PTHR11113:SF14">
    <property type="entry name" value="N-ACETYLGLUCOSAMINE-6-PHOSPHATE DEACETYLASE"/>
    <property type="match status" value="1"/>
</dbReference>
<keyword evidence="7" id="KW-1185">Reference proteome</keyword>
<keyword evidence="3 4" id="KW-0378">Hydrolase</keyword>
<dbReference type="RefSeq" id="WP_345264975.1">
    <property type="nucleotide sequence ID" value="NZ_BAABHB010000002.1"/>
</dbReference>
<evidence type="ECO:0000256" key="2">
    <source>
        <dbReference type="ARBA" id="ARBA00022723"/>
    </source>
</evidence>
<organism evidence="6 7">
    <name type="scientific">Nibrella viscosa</name>
    <dbReference type="NCBI Taxonomy" id="1084524"/>
    <lineage>
        <taxon>Bacteria</taxon>
        <taxon>Pseudomonadati</taxon>
        <taxon>Bacteroidota</taxon>
        <taxon>Cytophagia</taxon>
        <taxon>Cytophagales</taxon>
        <taxon>Spirosomataceae</taxon>
        <taxon>Nibrella</taxon>
    </lineage>
</organism>
<proteinExistence type="inferred from homology"/>
<accession>A0ABP8K354</accession>
<dbReference type="Pfam" id="PF01979">
    <property type="entry name" value="Amidohydro_1"/>
    <property type="match status" value="1"/>
</dbReference>
<evidence type="ECO:0000259" key="5">
    <source>
        <dbReference type="Pfam" id="PF01979"/>
    </source>
</evidence>
<dbReference type="SUPFAM" id="SSF51556">
    <property type="entry name" value="Metallo-dependent hydrolases"/>
    <property type="match status" value="1"/>
</dbReference>
<dbReference type="PANTHER" id="PTHR11113">
    <property type="entry name" value="N-ACETYLGLUCOSAMINE-6-PHOSPHATE DEACETYLASE"/>
    <property type="match status" value="1"/>
</dbReference>
<dbReference type="Proteomes" id="UP001500936">
    <property type="component" value="Unassembled WGS sequence"/>
</dbReference>
<gene>
    <name evidence="6" type="primary">nagA_1</name>
    <name evidence="6" type="ORF">GCM10023187_12100</name>
</gene>